<evidence type="ECO:0000256" key="6">
    <source>
        <dbReference type="ARBA" id="ARBA00023125"/>
    </source>
</evidence>
<dbReference type="GO" id="GO:0000981">
    <property type="term" value="F:DNA-binding transcription factor activity, RNA polymerase II-specific"/>
    <property type="evidence" value="ECO:0007669"/>
    <property type="project" value="InterPro"/>
</dbReference>
<dbReference type="PANTHER" id="PTHR42973">
    <property type="entry name" value="BINDING OXIDOREDUCTASE, PUTATIVE (AFU_ORTHOLOGUE AFUA_1G17690)-RELATED"/>
    <property type="match status" value="1"/>
</dbReference>
<gene>
    <name evidence="11" type="ORF">N7458_003116</name>
</gene>
<dbReference type="PROSITE" id="PS51387">
    <property type="entry name" value="FAD_PCMH"/>
    <property type="match status" value="1"/>
</dbReference>
<dbReference type="SUPFAM" id="SSF56176">
    <property type="entry name" value="FAD-binding/transporter-associated domain-like"/>
    <property type="match status" value="1"/>
</dbReference>
<evidence type="ECO:0000256" key="2">
    <source>
        <dbReference type="ARBA" id="ARBA00022630"/>
    </source>
</evidence>
<dbReference type="GO" id="GO:0003677">
    <property type="term" value="F:DNA binding"/>
    <property type="evidence" value="ECO:0007669"/>
    <property type="project" value="UniProtKB-KW"/>
</dbReference>
<comment type="similarity">
    <text evidence="1">Belongs to the oxygen-dependent FAD-linked oxidoreductase family.</text>
</comment>
<evidence type="ECO:0000256" key="4">
    <source>
        <dbReference type="ARBA" id="ARBA00023002"/>
    </source>
</evidence>
<dbReference type="Gene3D" id="4.10.240.10">
    <property type="entry name" value="Zn(2)-C6 fungal-type DNA-binding domain"/>
    <property type="match status" value="1"/>
</dbReference>
<keyword evidence="12" id="KW-1185">Reference proteome</keyword>
<name>A0AAD6CEB2_9EURO</name>
<dbReference type="Pfam" id="PF01565">
    <property type="entry name" value="FAD_binding_4"/>
    <property type="match status" value="1"/>
</dbReference>
<dbReference type="InterPro" id="IPR016166">
    <property type="entry name" value="FAD-bd_PCMH"/>
</dbReference>
<reference evidence="11" key="1">
    <citation type="submission" date="2022-12" db="EMBL/GenBank/DDBJ databases">
        <authorList>
            <person name="Petersen C."/>
        </authorList>
    </citation>
    <scope>NUCLEOTIDE SEQUENCE</scope>
    <source>
        <strain evidence="11">IBT 16125</strain>
    </source>
</reference>
<feature type="domain" description="FAD-binding PCMH-type" evidence="10">
    <location>
        <begin position="77"/>
        <end position="246"/>
    </location>
</feature>
<reference evidence="11" key="2">
    <citation type="journal article" date="2023" name="IMA Fungus">
        <title>Comparative genomic study of the Penicillium genus elucidates a diverse pangenome and 15 lateral gene transfer events.</title>
        <authorList>
            <person name="Petersen C."/>
            <person name="Sorensen T."/>
            <person name="Nielsen M.R."/>
            <person name="Sondergaard T.E."/>
            <person name="Sorensen J.L."/>
            <person name="Fitzpatrick D.A."/>
            <person name="Frisvad J.C."/>
            <person name="Nielsen K.L."/>
        </authorList>
    </citation>
    <scope>NUCLEOTIDE SEQUENCE</scope>
    <source>
        <strain evidence="11">IBT 16125</strain>
    </source>
</reference>
<dbReference type="Pfam" id="PF00172">
    <property type="entry name" value="Zn_clus"/>
    <property type="match status" value="1"/>
</dbReference>
<dbReference type="Proteomes" id="UP001213681">
    <property type="component" value="Unassembled WGS sequence"/>
</dbReference>
<dbReference type="RefSeq" id="XP_056770606.1">
    <property type="nucleotide sequence ID" value="XM_056906499.1"/>
</dbReference>
<proteinExistence type="inferred from homology"/>
<sequence length="901" mass="99083">MMKGFISLSISALVLSGSGIATTLVGSTVTTPLSSFELTKGAACACSKLSRAFSGIINPKSANYTAQAADAYWDVRADLSPACIFLPSMADEISKALQIFQTCDAQFAVRGGGHMNYPGSNNIDGGVLLALEKFNKVKVNAESIEVGPGLTWYNVYEALEPYGRAAIGGRLKTIGVPGLSLIGGFHYFNNKYGYAMDNVLSYDVVLGNGTRVVANKTSHPDLFWTLKGGANNYGIVTKFTLKTYAIPKVSATIQVFNESGIPGFLTAVCNIARLDEKDPIAAGMVATVQYNATTKVASASLLGVQEGVSQPPSQFANFSAIPAMTRINNVTTMRQWASSLDTPKQMFRVMFSHKTMKPDQDVLISIYKAWKDAVDQIADVEGLYPTFVTNVAPAGAARVGLTNGVGNVWGLEAQPYILWQFSTGWALAQDDLRIEAWSRQLIERLNAINIEKGIASDFIYMGDAGEWQDPFAGFSAKNVERMREIKASGQHTEDKRNGLIQHGTPANTHQVPNWVSVVQVAESKGWHPLPSFTSHPANAAIGTNEKCDEAKPKCQNCVRHGVECNFNTPPTTASTPTAGLHTGLSPFVSEATRLSSGAAAPSMGMAEMALLHHYSTSTCFTISRHPVLQTVWQTTVPSFGFSYQFVFRGILALAALHLAHLKPDLQDQYVDAAEYHHNLALQMVSATIPQINEENGPAVYLFSTITCIIGCALPRKRDDLWVSNDRILQWLSLFRGTVSIITSVHESLKSGPLAPMFTLGRRRSLAWEARSTASQTFLINLRRLIEEAVEDPIDLKCYTDAIDDLGKSFATIFEVGSQNCETADIFIWLLRITDQFLNQLQQRTPEALVIFGYYCVILKELEWAWWMQGFSIHMIRAIYYHLDEEHRCWLQWPMQQLGWVP</sequence>
<protein>
    <recommendedName>
        <fullName evidence="10">FAD-binding PCMH-type domain-containing protein</fullName>
    </recommendedName>
</protein>
<dbReference type="GO" id="GO:0016491">
    <property type="term" value="F:oxidoreductase activity"/>
    <property type="evidence" value="ECO:0007669"/>
    <property type="project" value="UniProtKB-KW"/>
</dbReference>
<evidence type="ECO:0000256" key="5">
    <source>
        <dbReference type="ARBA" id="ARBA00023015"/>
    </source>
</evidence>
<evidence type="ECO:0000256" key="7">
    <source>
        <dbReference type="ARBA" id="ARBA00023163"/>
    </source>
</evidence>
<dbReference type="EMBL" id="JAPVEA010000002">
    <property type="protein sequence ID" value="KAJ5461564.1"/>
    <property type="molecule type" value="Genomic_DNA"/>
</dbReference>
<dbReference type="InterPro" id="IPR001138">
    <property type="entry name" value="Zn2Cys6_DnaBD"/>
</dbReference>
<evidence type="ECO:0000256" key="8">
    <source>
        <dbReference type="ARBA" id="ARBA00023242"/>
    </source>
</evidence>
<dbReference type="PANTHER" id="PTHR42973:SF53">
    <property type="entry name" value="FAD-BINDING PCMH-TYPE DOMAIN-CONTAINING PROTEIN-RELATED"/>
    <property type="match status" value="1"/>
</dbReference>
<evidence type="ECO:0000256" key="1">
    <source>
        <dbReference type="ARBA" id="ARBA00005466"/>
    </source>
</evidence>
<dbReference type="InterPro" id="IPR036318">
    <property type="entry name" value="FAD-bd_PCMH-like_sf"/>
</dbReference>
<evidence type="ECO:0000313" key="11">
    <source>
        <dbReference type="EMBL" id="KAJ5461564.1"/>
    </source>
</evidence>
<dbReference type="InterPro" id="IPR006094">
    <property type="entry name" value="Oxid_FAD_bind_N"/>
</dbReference>
<comment type="caution">
    <text evidence="11">The sequence shown here is derived from an EMBL/GenBank/DDBJ whole genome shotgun (WGS) entry which is preliminary data.</text>
</comment>
<dbReference type="InterPro" id="IPR036864">
    <property type="entry name" value="Zn2-C6_fun-type_DNA-bd_sf"/>
</dbReference>
<dbReference type="GeneID" id="81596742"/>
<evidence type="ECO:0000256" key="9">
    <source>
        <dbReference type="SAM" id="SignalP"/>
    </source>
</evidence>
<keyword evidence="7" id="KW-0804">Transcription</keyword>
<keyword evidence="6" id="KW-0238">DNA-binding</keyword>
<keyword evidence="4" id="KW-0560">Oxidoreductase</keyword>
<keyword evidence="2" id="KW-0285">Flavoprotein</keyword>
<dbReference type="AlphaFoldDB" id="A0AAD6CEB2"/>
<dbReference type="GO" id="GO:0008270">
    <property type="term" value="F:zinc ion binding"/>
    <property type="evidence" value="ECO:0007669"/>
    <property type="project" value="InterPro"/>
</dbReference>
<dbReference type="Gene3D" id="3.30.465.10">
    <property type="match status" value="1"/>
</dbReference>
<dbReference type="CDD" id="cd00067">
    <property type="entry name" value="GAL4"/>
    <property type="match status" value="1"/>
</dbReference>
<dbReference type="InterPro" id="IPR016169">
    <property type="entry name" value="FAD-bd_PCMH_sub2"/>
</dbReference>
<feature type="chain" id="PRO_5042173210" description="FAD-binding PCMH-type domain-containing protein" evidence="9">
    <location>
        <begin position="17"/>
        <end position="901"/>
    </location>
</feature>
<keyword evidence="5" id="KW-0805">Transcription regulation</keyword>
<dbReference type="GO" id="GO:0071949">
    <property type="term" value="F:FAD binding"/>
    <property type="evidence" value="ECO:0007669"/>
    <property type="project" value="InterPro"/>
</dbReference>
<feature type="signal peptide" evidence="9">
    <location>
        <begin position="1"/>
        <end position="16"/>
    </location>
</feature>
<evidence type="ECO:0000256" key="3">
    <source>
        <dbReference type="ARBA" id="ARBA00022827"/>
    </source>
</evidence>
<organism evidence="11 12">
    <name type="scientific">Penicillium daleae</name>
    <dbReference type="NCBI Taxonomy" id="63821"/>
    <lineage>
        <taxon>Eukaryota</taxon>
        <taxon>Fungi</taxon>
        <taxon>Dikarya</taxon>
        <taxon>Ascomycota</taxon>
        <taxon>Pezizomycotina</taxon>
        <taxon>Eurotiomycetes</taxon>
        <taxon>Eurotiomycetidae</taxon>
        <taxon>Eurotiales</taxon>
        <taxon>Aspergillaceae</taxon>
        <taxon>Penicillium</taxon>
    </lineage>
</organism>
<keyword evidence="3" id="KW-0274">FAD</keyword>
<dbReference type="InterPro" id="IPR021858">
    <property type="entry name" value="Fun_TF"/>
</dbReference>
<keyword evidence="8" id="KW-0539">Nucleus</keyword>
<dbReference type="InterPro" id="IPR050416">
    <property type="entry name" value="FAD-linked_Oxidoreductase"/>
</dbReference>
<accession>A0AAD6CEB2</accession>
<dbReference type="SUPFAM" id="SSF57701">
    <property type="entry name" value="Zn2/Cys6 DNA-binding domain"/>
    <property type="match status" value="1"/>
</dbReference>
<evidence type="ECO:0000259" key="10">
    <source>
        <dbReference type="PROSITE" id="PS51387"/>
    </source>
</evidence>
<evidence type="ECO:0000313" key="12">
    <source>
        <dbReference type="Proteomes" id="UP001213681"/>
    </source>
</evidence>
<dbReference type="Pfam" id="PF11951">
    <property type="entry name" value="Fungal_trans_2"/>
    <property type="match status" value="1"/>
</dbReference>
<keyword evidence="9" id="KW-0732">Signal</keyword>